<proteinExistence type="predicted"/>
<organism evidence="1 2">
    <name type="scientific">Antrodiella citrinella</name>
    <dbReference type="NCBI Taxonomy" id="2447956"/>
    <lineage>
        <taxon>Eukaryota</taxon>
        <taxon>Fungi</taxon>
        <taxon>Dikarya</taxon>
        <taxon>Basidiomycota</taxon>
        <taxon>Agaricomycotina</taxon>
        <taxon>Agaricomycetes</taxon>
        <taxon>Polyporales</taxon>
        <taxon>Steccherinaceae</taxon>
        <taxon>Antrodiella</taxon>
    </lineage>
</organism>
<accession>A0A4S4MYK9</accession>
<dbReference type="EMBL" id="SGPM01000176">
    <property type="protein sequence ID" value="THH28490.1"/>
    <property type="molecule type" value="Genomic_DNA"/>
</dbReference>
<keyword evidence="2" id="KW-1185">Reference proteome</keyword>
<evidence type="ECO:0008006" key="3">
    <source>
        <dbReference type="Google" id="ProtNLM"/>
    </source>
</evidence>
<evidence type="ECO:0000313" key="2">
    <source>
        <dbReference type="Proteomes" id="UP000308730"/>
    </source>
</evidence>
<evidence type="ECO:0000313" key="1">
    <source>
        <dbReference type="EMBL" id="THH28490.1"/>
    </source>
</evidence>
<sequence length="145" mass="16633">MAIDLLKPNPPQPIYCHDLESLFHVMVWHAHRYQDGKLVDDPPFEDWARGTFDVAFKSKTSFILSGNIDPTPQHKPLYDVLFDSQRALARGIVQTRAQRETSPDGSRRIVLPTEEEMLTLCGNFSFEIVETLFKECDPMRVVVSK</sequence>
<dbReference type="Proteomes" id="UP000308730">
    <property type="component" value="Unassembled WGS sequence"/>
</dbReference>
<reference evidence="1 2" key="1">
    <citation type="submission" date="2019-02" db="EMBL/GenBank/DDBJ databases">
        <title>Genome sequencing of the rare red list fungi Antrodiella citrinella (Flaviporus citrinellus).</title>
        <authorList>
            <person name="Buettner E."/>
            <person name="Kellner H."/>
        </authorList>
    </citation>
    <scope>NUCLEOTIDE SEQUENCE [LARGE SCALE GENOMIC DNA]</scope>
    <source>
        <strain evidence="1 2">DSM 108506</strain>
    </source>
</reference>
<dbReference type="AlphaFoldDB" id="A0A4S4MYK9"/>
<protein>
    <recommendedName>
        <fullName evidence="3">Fungal-type protein kinase domain-containing protein</fullName>
    </recommendedName>
</protein>
<name>A0A4S4MYK9_9APHY</name>
<dbReference type="OrthoDB" id="5584477at2759"/>
<comment type="caution">
    <text evidence="1">The sequence shown here is derived from an EMBL/GenBank/DDBJ whole genome shotgun (WGS) entry which is preliminary data.</text>
</comment>
<gene>
    <name evidence="1" type="ORF">EUX98_g5706</name>
</gene>